<dbReference type="Pfam" id="PF12937">
    <property type="entry name" value="F-box-like"/>
    <property type="match status" value="1"/>
</dbReference>
<sequence length="283" mass="32653">MTLLADLPLEILAQIFSYLPAAHIGQCSLTSRLFYTVIANSTELQYIIHLHLAHLESNPCSRPLTYGDKLRAIKAREHAWTYLKPNFSKRAEVPFEPGSVYDLSGDVYILGDSSRMKLHCLKLPSAEDDPVEWRTLASKEGRRIVDFAINAYEHDLIVLVTAPHRTSFFQPQHVSAPIELSLHKFSTNELPSRKATHHLKPRHELHTLFVHRKTIIKTVEAVEREAKERKRKEEEERQRQKRVEGEEEDDFESWIRKHFSSGDWGVINQNPSISSVLGWDDDD</sequence>
<dbReference type="SUPFAM" id="SSF81383">
    <property type="entry name" value="F-box domain"/>
    <property type="match status" value="1"/>
</dbReference>
<reference evidence="3 4" key="1">
    <citation type="submission" date="2024-01" db="EMBL/GenBank/DDBJ databases">
        <title>A draft genome for the cacao thread blight pathogen Marasmiellus scandens.</title>
        <authorList>
            <person name="Baruah I.K."/>
            <person name="Leung J."/>
            <person name="Bukari Y."/>
            <person name="Amoako-Attah I."/>
            <person name="Meinhardt L.W."/>
            <person name="Bailey B.A."/>
            <person name="Cohen S.P."/>
        </authorList>
    </citation>
    <scope>NUCLEOTIDE SEQUENCE [LARGE SCALE GENOMIC DNA]</scope>
    <source>
        <strain evidence="3 4">GH-19</strain>
    </source>
</reference>
<feature type="domain" description="F-box" evidence="2">
    <location>
        <begin position="1"/>
        <end position="47"/>
    </location>
</feature>
<keyword evidence="4" id="KW-1185">Reference proteome</keyword>
<dbReference type="EMBL" id="JBANRG010000067">
    <property type="protein sequence ID" value="KAK7440566.1"/>
    <property type="molecule type" value="Genomic_DNA"/>
</dbReference>
<dbReference type="CDD" id="cd09917">
    <property type="entry name" value="F-box_SF"/>
    <property type="match status" value="1"/>
</dbReference>
<dbReference type="InterPro" id="IPR001810">
    <property type="entry name" value="F-box_dom"/>
</dbReference>
<accession>A0ABR1IUV3</accession>
<gene>
    <name evidence="3" type="ORF">VKT23_016915</name>
</gene>
<evidence type="ECO:0000313" key="4">
    <source>
        <dbReference type="Proteomes" id="UP001498398"/>
    </source>
</evidence>
<evidence type="ECO:0000256" key="1">
    <source>
        <dbReference type="SAM" id="MobiDB-lite"/>
    </source>
</evidence>
<proteinExistence type="predicted"/>
<evidence type="ECO:0000313" key="3">
    <source>
        <dbReference type="EMBL" id="KAK7440566.1"/>
    </source>
</evidence>
<dbReference type="SMART" id="SM00256">
    <property type="entry name" value="FBOX"/>
    <property type="match status" value="1"/>
</dbReference>
<feature type="region of interest" description="Disordered" evidence="1">
    <location>
        <begin position="225"/>
        <end position="283"/>
    </location>
</feature>
<dbReference type="Proteomes" id="UP001498398">
    <property type="component" value="Unassembled WGS sequence"/>
</dbReference>
<name>A0ABR1IUV3_9AGAR</name>
<dbReference type="Gene3D" id="1.20.1280.50">
    <property type="match status" value="1"/>
</dbReference>
<dbReference type="InterPro" id="IPR036047">
    <property type="entry name" value="F-box-like_dom_sf"/>
</dbReference>
<comment type="caution">
    <text evidence="3">The sequence shown here is derived from an EMBL/GenBank/DDBJ whole genome shotgun (WGS) entry which is preliminary data.</text>
</comment>
<dbReference type="PROSITE" id="PS50181">
    <property type="entry name" value="FBOX"/>
    <property type="match status" value="1"/>
</dbReference>
<evidence type="ECO:0000259" key="2">
    <source>
        <dbReference type="PROSITE" id="PS50181"/>
    </source>
</evidence>
<organism evidence="3 4">
    <name type="scientific">Marasmiellus scandens</name>
    <dbReference type="NCBI Taxonomy" id="2682957"/>
    <lineage>
        <taxon>Eukaryota</taxon>
        <taxon>Fungi</taxon>
        <taxon>Dikarya</taxon>
        <taxon>Basidiomycota</taxon>
        <taxon>Agaricomycotina</taxon>
        <taxon>Agaricomycetes</taxon>
        <taxon>Agaricomycetidae</taxon>
        <taxon>Agaricales</taxon>
        <taxon>Marasmiineae</taxon>
        <taxon>Omphalotaceae</taxon>
        <taxon>Marasmiellus</taxon>
    </lineage>
</organism>
<protein>
    <recommendedName>
        <fullName evidence="2">F-box domain-containing protein</fullName>
    </recommendedName>
</protein>
<feature type="compositionally biased region" description="Basic and acidic residues" evidence="1">
    <location>
        <begin position="225"/>
        <end position="244"/>
    </location>
</feature>